<evidence type="ECO:0000256" key="5">
    <source>
        <dbReference type="ARBA" id="ARBA00022741"/>
    </source>
</evidence>
<evidence type="ECO:0000313" key="11">
    <source>
        <dbReference type="EMBL" id="MBC8316970.1"/>
    </source>
</evidence>
<dbReference type="EC" id="2.7.13.3" evidence="2"/>
<dbReference type="AlphaFoldDB" id="A0A8J6TEY3"/>
<comment type="caution">
    <text evidence="11">The sequence shown here is derived from an EMBL/GenBank/DDBJ whole genome shotgun (WGS) entry which is preliminary data.</text>
</comment>
<evidence type="ECO:0000313" key="12">
    <source>
        <dbReference type="Proteomes" id="UP000614424"/>
    </source>
</evidence>
<keyword evidence="9" id="KW-0472">Membrane</keyword>
<dbReference type="Pfam" id="PF11845">
    <property type="entry name" value="Tll0287-like"/>
    <property type="match status" value="1"/>
</dbReference>
<keyword evidence="7" id="KW-0067">ATP-binding</keyword>
<protein>
    <recommendedName>
        <fullName evidence="2">histidine kinase</fullName>
        <ecNumber evidence="2">2.7.13.3</ecNumber>
    </recommendedName>
</protein>
<dbReference type="GO" id="GO:0000155">
    <property type="term" value="F:phosphorelay sensor kinase activity"/>
    <property type="evidence" value="ECO:0007669"/>
    <property type="project" value="InterPro"/>
</dbReference>
<keyword evidence="5" id="KW-0547">Nucleotide-binding</keyword>
<dbReference type="EMBL" id="JACNJZ010000062">
    <property type="protein sequence ID" value="MBC8316970.1"/>
    <property type="molecule type" value="Genomic_DNA"/>
</dbReference>
<evidence type="ECO:0000259" key="10">
    <source>
        <dbReference type="PROSITE" id="PS50109"/>
    </source>
</evidence>
<gene>
    <name evidence="11" type="ORF">H8E41_03625</name>
</gene>
<dbReference type="InterPro" id="IPR021796">
    <property type="entry name" value="Tll0287-like_dom"/>
</dbReference>
<dbReference type="Gene3D" id="3.30.565.10">
    <property type="entry name" value="Histidine kinase-like ATPase, C-terminal domain"/>
    <property type="match status" value="1"/>
</dbReference>
<evidence type="ECO:0000256" key="9">
    <source>
        <dbReference type="SAM" id="Phobius"/>
    </source>
</evidence>
<dbReference type="Gene3D" id="1.10.287.130">
    <property type="match status" value="1"/>
</dbReference>
<feature type="transmembrane region" description="Helical" evidence="9">
    <location>
        <begin position="7"/>
        <end position="24"/>
    </location>
</feature>
<evidence type="ECO:0000256" key="7">
    <source>
        <dbReference type="ARBA" id="ARBA00022840"/>
    </source>
</evidence>
<keyword evidence="6" id="KW-0418">Kinase</keyword>
<evidence type="ECO:0000256" key="2">
    <source>
        <dbReference type="ARBA" id="ARBA00012438"/>
    </source>
</evidence>
<dbReference type="Pfam" id="PF02518">
    <property type="entry name" value="HATPase_c"/>
    <property type="match status" value="1"/>
</dbReference>
<dbReference type="SMART" id="SM00388">
    <property type="entry name" value="HisKA"/>
    <property type="match status" value="1"/>
</dbReference>
<dbReference type="SUPFAM" id="SSF55874">
    <property type="entry name" value="ATPase domain of HSP90 chaperone/DNA topoisomerase II/histidine kinase"/>
    <property type="match status" value="1"/>
</dbReference>
<dbReference type="InterPro" id="IPR036097">
    <property type="entry name" value="HisK_dim/P_sf"/>
</dbReference>
<dbReference type="Pfam" id="PF00512">
    <property type="entry name" value="HisKA"/>
    <property type="match status" value="1"/>
</dbReference>
<evidence type="ECO:0000256" key="4">
    <source>
        <dbReference type="ARBA" id="ARBA00022679"/>
    </source>
</evidence>
<organism evidence="11 12">
    <name type="scientific">Candidatus Desulfobia pelagia</name>
    <dbReference type="NCBI Taxonomy" id="2841692"/>
    <lineage>
        <taxon>Bacteria</taxon>
        <taxon>Pseudomonadati</taxon>
        <taxon>Thermodesulfobacteriota</taxon>
        <taxon>Desulfobulbia</taxon>
        <taxon>Desulfobulbales</taxon>
        <taxon>Desulfobulbaceae</taxon>
        <taxon>Candidatus Desulfobia</taxon>
    </lineage>
</organism>
<dbReference type="InterPro" id="IPR004358">
    <property type="entry name" value="Sig_transdc_His_kin-like_C"/>
</dbReference>
<accession>A0A8J6TEY3</accession>
<dbReference type="SMART" id="SM00387">
    <property type="entry name" value="HATPase_c"/>
    <property type="match status" value="1"/>
</dbReference>
<evidence type="ECO:0000256" key="6">
    <source>
        <dbReference type="ARBA" id="ARBA00022777"/>
    </source>
</evidence>
<feature type="domain" description="Histidine kinase" evidence="10">
    <location>
        <begin position="310"/>
        <end position="516"/>
    </location>
</feature>
<dbReference type="InterPro" id="IPR003661">
    <property type="entry name" value="HisK_dim/P_dom"/>
</dbReference>
<dbReference type="PRINTS" id="PR00344">
    <property type="entry name" value="BCTRLSENSOR"/>
</dbReference>
<reference evidence="11 12" key="1">
    <citation type="submission" date="2020-08" db="EMBL/GenBank/DDBJ databases">
        <title>Bridging the membrane lipid divide: bacteria of the FCB group superphylum have the potential to synthesize archaeal ether lipids.</title>
        <authorList>
            <person name="Villanueva L."/>
            <person name="Von Meijenfeldt F.A.B."/>
            <person name="Westbye A.B."/>
            <person name="Yadav S."/>
            <person name="Hopmans E.C."/>
            <person name="Dutilh B.E."/>
            <person name="Sinninghe Damste J.S."/>
        </authorList>
    </citation>
    <scope>NUCLEOTIDE SEQUENCE [LARGE SCALE GENOMIC DNA]</scope>
    <source>
        <strain evidence="11">NIOZ-UU47</strain>
    </source>
</reference>
<dbReference type="PANTHER" id="PTHR43065:SF46">
    <property type="entry name" value="C4-DICARBOXYLATE TRANSPORT SENSOR PROTEIN DCTB"/>
    <property type="match status" value="1"/>
</dbReference>
<dbReference type="InterPro" id="IPR003594">
    <property type="entry name" value="HATPase_dom"/>
</dbReference>
<sequence length="529" mass="58911">MLLKTKFIIFIGVVVVISYGITFYRTSGFQEELVIAQASMQARMMHSQILLTRKWVADHNGIFLLKEEGVEPNPFLDTPEIVVPDGQNLVQRNPAMVTRELSLYAAEAGLCRYGVTSLDPINPANAPDDFEARSLRSFRDGVTEVLEVENAGAGRQLRYIAPLYVEDSCLECHAYQGYSVGDIRGGLSVTIPVESMYRSIHRNNQMLLFIAILTILIVSVSLFLLIDLLVVRRIQFLASEMDRFPDESAAGETSFLMKSQAGSHDEMGQLASKFQELCQRLMRSREDLKKTREQVFQSEKLAALGRLVAGVGHEINNPLGGMLNCVKAMNESPGDHGLYQRYLGLIDKGLNRIKHTVHQLLNFGRMEPLKLKNVDVDPMISECLELLGYGVKHIEFRKQFELAKNVVIDGEALRQVVMNLGINAIHAMAGGGVLTIHTWFEGDMIHLQVSDTGTGISENNIQRIFDPFFTTKDVGEGTGLGLSVSYSLVERMGGNISVESTRGEGTSFHIVIPDLRKDFEEREEGEKPA</sequence>
<evidence type="ECO:0000256" key="8">
    <source>
        <dbReference type="ARBA" id="ARBA00023012"/>
    </source>
</evidence>
<comment type="catalytic activity">
    <reaction evidence="1">
        <text>ATP + protein L-histidine = ADP + protein N-phospho-L-histidine.</text>
        <dbReference type="EC" id="2.7.13.3"/>
    </reaction>
</comment>
<dbReference type="SUPFAM" id="SSF47384">
    <property type="entry name" value="Homodimeric domain of signal transducing histidine kinase"/>
    <property type="match status" value="1"/>
</dbReference>
<dbReference type="Proteomes" id="UP000614424">
    <property type="component" value="Unassembled WGS sequence"/>
</dbReference>
<dbReference type="CDD" id="cd00082">
    <property type="entry name" value="HisKA"/>
    <property type="match status" value="1"/>
</dbReference>
<dbReference type="InterPro" id="IPR005467">
    <property type="entry name" value="His_kinase_dom"/>
</dbReference>
<name>A0A8J6TEY3_9BACT</name>
<keyword evidence="8" id="KW-0902">Two-component regulatory system</keyword>
<proteinExistence type="predicted"/>
<evidence type="ECO:0000256" key="3">
    <source>
        <dbReference type="ARBA" id="ARBA00022553"/>
    </source>
</evidence>
<evidence type="ECO:0000256" key="1">
    <source>
        <dbReference type="ARBA" id="ARBA00000085"/>
    </source>
</evidence>
<dbReference type="Gene3D" id="3.30.450.290">
    <property type="match status" value="1"/>
</dbReference>
<dbReference type="PROSITE" id="PS50109">
    <property type="entry name" value="HIS_KIN"/>
    <property type="match status" value="1"/>
</dbReference>
<dbReference type="Gene3D" id="6.10.340.10">
    <property type="match status" value="1"/>
</dbReference>
<dbReference type="InterPro" id="IPR036890">
    <property type="entry name" value="HATPase_C_sf"/>
</dbReference>
<keyword evidence="9" id="KW-1133">Transmembrane helix</keyword>
<keyword evidence="9" id="KW-0812">Transmembrane</keyword>
<keyword evidence="3" id="KW-0597">Phosphoprotein</keyword>
<dbReference type="GO" id="GO:0005524">
    <property type="term" value="F:ATP binding"/>
    <property type="evidence" value="ECO:0007669"/>
    <property type="project" value="UniProtKB-KW"/>
</dbReference>
<feature type="transmembrane region" description="Helical" evidence="9">
    <location>
        <begin position="206"/>
        <end position="231"/>
    </location>
</feature>
<dbReference type="PANTHER" id="PTHR43065">
    <property type="entry name" value="SENSOR HISTIDINE KINASE"/>
    <property type="match status" value="1"/>
</dbReference>
<keyword evidence="4" id="KW-0808">Transferase</keyword>